<proteinExistence type="predicted"/>
<gene>
    <name evidence="2" type="ORF">BJ085DRAFT_38945</name>
</gene>
<protein>
    <submittedName>
        <fullName evidence="2">Uncharacterized protein</fullName>
    </submittedName>
</protein>
<dbReference type="EMBL" id="ML002740">
    <property type="protein sequence ID" value="RKP35987.1"/>
    <property type="molecule type" value="Genomic_DNA"/>
</dbReference>
<accession>A0A4P9ZRG0</accession>
<feature type="chain" id="PRO_5020771059" evidence="1">
    <location>
        <begin position="27"/>
        <end position="399"/>
    </location>
</feature>
<organism evidence="2 3">
    <name type="scientific">Dimargaris cristalligena</name>
    <dbReference type="NCBI Taxonomy" id="215637"/>
    <lineage>
        <taxon>Eukaryota</taxon>
        <taxon>Fungi</taxon>
        <taxon>Fungi incertae sedis</taxon>
        <taxon>Zoopagomycota</taxon>
        <taxon>Kickxellomycotina</taxon>
        <taxon>Dimargaritomycetes</taxon>
        <taxon>Dimargaritales</taxon>
        <taxon>Dimargaritaceae</taxon>
        <taxon>Dimargaris</taxon>
    </lineage>
</organism>
<evidence type="ECO:0000256" key="1">
    <source>
        <dbReference type="SAM" id="SignalP"/>
    </source>
</evidence>
<feature type="signal peptide" evidence="1">
    <location>
        <begin position="1"/>
        <end position="26"/>
    </location>
</feature>
<sequence length="399" mass="44636">MPHKFKFTYFLLALPTIGLLTPTLLGSPVPDHGDPFHNPTGRPQPNRAATIEHIRLTGEAAAEFMRRLDAADVAIPLTGGNGNTPPMQFTPEQDTVPAQPQQEVQWNQGVPPVQPEGQPGDVLAEIREASVVTEVMQTRFWDYVRQDELTPNDYQAIQGLVEALPQAKIKKLINDYILGNEMSFDVEAVDGRGVATTTLKHSVFPRLFRLGHSDLAMGLLVPIENMVKIVYQTGRILGGNPVSNQTPWVLTAWRAQLNGSIKVMAIKGDTTSLERLFNMQWAIFLAPEDKFTSVMWAFWFNQPATAQFLMRQVGDPSQLTPNLQDLYRILGYWCSLSAGSSRDNIRNNIKGQRLSSFNSGYFFNEFPQASHLLDRLIEDNQDAVLDAMENQLTFSLPSR</sequence>
<keyword evidence="3" id="KW-1185">Reference proteome</keyword>
<name>A0A4P9ZRG0_9FUNG</name>
<dbReference type="AlphaFoldDB" id="A0A4P9ZRG0"/>
<dbReference type="Proteomes" id="UP000268162">
    <property type="component" value="Unassembled WGS sequence"/>
</dbReference>
<keyword evidence="1" id="KW-0732">Signal</keyword>
<evidence type="ECO:0000313" key="2">
    <source>
        <dbReference type="EMBL" id="RKP35987.1"/>
    </source>
</evidence>
<evidence type="ECO:0000313" key="3">
    <source>
        <dbReference type="Proteomes" id="UP000268162"/>
    </source>
</evidence>
<reference evidence="3" key="1">
    <citation type="journal article" date="2018" name="Nat. Microbiol.">
        <title>Leveraging single-cell genomics to expand the fungal tree of life.</title>
        <authorList>
            <person name="Ahrendt S.R."/>
            <person name="Quandt C.A."/>
            <person name="Ciobanu D."/>
            <person name="Clum A."/>
            <person name="Salamov A."/>
            <person name="Andreopoulos B."/>
            <person name="Cheng J.F."/>
            <person name="Woyke T."/>
            <person name="Pelin A."/>
            <person name="Henrissat B."/>
            <person name="Reynolds N.K."/>
            <person name="Benny G.L."/>
            <person name="Smith M.E."/>
            <person name="James T.Y."/>
            <person name="Grigoriev I.V."/>
        </authorList>
    </citation>
    <scope>NUCLEOTIDE SEQUENCE [LARGE SCALE GENOMIC DNA]</scope>
    <source>
        <strain evidence="3">RSA 468</strain>
    </source>
</reference>